<dbReference type="FunFam" id="3.40.50.300:FF:001091">
    <property type="entry name" value="Probable disease resistance protein At1g61300"/>
    <property type="match status" value="1"/>
</dbReference>
<evidence type="ECO:0008006" key="13">
    <source>
        <dbReference type="Google" id="ProtNLM"/>
    </source>
</evidence>
<keyword evidence="2" id="KW-0433">Leucine-rich repeat</keyword>
<dbReference type="Gramene" id="TraesPARA_EIv1.0_2488730.5">
    <property type="protein sequence ID" value="TraesPARA_EIv1.0_2488730.5.CDS"/>
    <property type="gene ID" value="TraesPARA_EIv1.0_2488730"/>
</dbReference>
<evidence type="ECO:0000259" key="9">
    <source>
        <dbReference type="Pfam" id="PF23559"/>
    </source>
</evidence>
<organism evidence="11">
    <name type="scientific">Triticum aestivum</name>
    <name type="common">Wheat</name>
    <dbReference type="NCBI Taxonomy" id="4565"/>
    <lineage>
        <taxon>Eukaryota</taxon>
        <taxon>Viridiplantae</taxon>
        <taxon>Streptophyta</taxon>
        <taxon>Embryophyta</taxon>
        <taxon>Tracheophyta</taxon>
        <taxon>Spermatophyta</taxon>
        <taxon>Magnoliopsida</taxon>
        <taxon>Liliopsida</taxon>
        <taxon>Poales</taxon>
        <taxon>Poaceae</taxon>
        <taxon>BOP clade</taxon>
        <taxon>Pooideae</taxon>
        <taxon>Triticodae</taxon>
        <taxon>Triticeae</taxon>
        <taxon>Triticinae</taxon>
        <taxon>Triticum</taxon>
    </lineage>
</organism>
<evidence type="ECO:0000313" key="12">
    <source>
        <dbReference type="Proteomes" id="UP000019116"/>
    </source>
</evidence>
<dbReference type="GO" id="GO:0009626">
    <property type="term" value="P:plant-type hypersensitive response"/>
    <property type="evidence" value="ECO:0007669"/>
    <property type="project" value="UniProtKB-ARBA"/>
</dbReference>
<dbReference type="InterPro" id="IPR041118">
    <property type="entry name" value="Rx_N"/>
</dbReference>
<keyword evidence="12" id="KW-1185">Reference proteome</keyword>
<keyword evidence="5" id="KW-0611">Plant defense</keyword>
<dbReference type="InterPro" id="IPR044974">
    <property type="entry name" value="Disease_R_plants"/>
</dbReference>
<comment type="similarity">
    <text evidence="1">Belongs to the disease resistance NB-LRR family.</text>
</comment>
<dbReference type="Gene3D" id="3.80.10.10">
    <property type="entry name" value="Ribonuclease Inhibitor"/>
    <property type="match status" value="2"/>
</dbReference>
<dbReference type="PaxDb" id="4565-Traes_7BL_65150649F.1"/>
<dbReference type="Pfam" id="PF18052">
    <property type="entry name" value="Rx_N"/>
    <property type="match status" value="1"/>
</dbReference>
<evidence type="ECO:0000313" key="11">
    <source>
        <dbReference type="EnsemblPlants" id="TraesCS7B02G449900.2"/>
    </source>
</evidence>
<dbReference type="EnsemblPlants" id="TraesCS7B02G449900.2">
    <property type="protein sequence ID" value="TraesCS7B02G449900.2"/>
    <property type="gene ID" value="TraesCS7B02G449900"/>
</dbReference>
<feature type="domain" description="Disease resistance R13L4/SHOC-2-like LRR" evidence="10">
    <location>
        <begin position="657"/>
        <end position="835"/>
    </location>
</feature>
<dbReference type="Gramene" id="TraesPARA_EIv1.0_2488730.6">
    <property type="protein sequence ID" value="TraesPARA_EIv1.0_2488730.6.CDS"/>
    <property type="gene ID" value="TraesPARA_EIv1.0_2488730"/>
</dbReference>
<dbReference type="PANTHER" id="PTHR23155">
    <property type="entry name" value="DISEASE RESISTANCE PROTEIN RP"/>
    <property type="match status" value="1"/>
</dbReference>
<reference evidence="11" key="2">
    <citation type="submission" date="2018-10" db="UniProtKB">
        <authorList>
            <consortium name="EnsemblPlants"/>
        </authorList>
    </citation>
    <scope>IDENTIFICATION</scope>
</reference>
<evidence type="ECO:0000256" key="3">
    <source>
        <dbReference type="ARBA" id="ARBA00022737"/>
    </source>
</evidence>
<evidence type="ECO:0000256" key="6">
    <source>
        <dbReference type="ARBA" id="ARBA00023054"/>
    </source>
</evidence>
<dbReference type="Gene3D" id="1.20.5.4130">
    <property type="match status" value="1"/>
</dbReference>
<dbReference type="InterPro" id="IPR038005">
    <property type="entry name" value="RX-like_CC"/>
</dbReference>
<dbReference type="Gene3D" id="1.10.8.430">
    <property type="entry name" value="Helical domain of apoptotic protease-activating factors"/>
    <property type="match status" value="1"/>
</dbReference>
<keyword evidence="4" id="KW-0547">Nucleotide-binding</keyword>
<dbReference type="GO" id="GO:0002758">
    <property type="term" value="P:innate immune response-activating signaling pathway"/>
    <property type="evidence" value="ECO:0007669"/>
    <property type="project" value="UniProtKB-ARBA"/>
</dbReference>
<protein>
    <recommendedName>
        <fullName evidence="13">NB-ARC domain-containing protein</fullName>
    </recommendedName>
</protein>
<feature type="domain" description="Disease resistance N-terminal" evidence="8">
    <location>
        <begin position="5"/>
        <end position="90"/>
    </location>
</feature>
<proteinExistence type="inferred from homology"/>
<feature type="domain" description="NB-ARC" evidence="7">
    <location>
        <begin position="169"/>
        <end position="343"/>
    </location>
</feature>
<dbReference type="InterPro" id="IPR027417">
    <property type="entry name" value="P-loop_NTPase"/>
</dbReference>
<dbReference type="STRING" id="4565.A0A3B6SKZ2"/>
<feature type="domain" description="Disease resistance R13L4/SHOC-2-like LRR" evidence="10">
    <location>
        <begin position="563"/>
        <end position="647"/>
    </location>
</feature>
<feature type="domain" description="Disease resistance protein winged helix" evidence="9">
    <location>
        <begin position="433"/>
        <end position="502"/>
    </location>
</feature>
<dbReference type="InterPro" id="IPR036388">
    <property type="entry name" value="WH-like_DNA-bd_sf"/>
</dbReference>
<dbReference type="GO" id="GO:0043531">
    <property type="term" value="F:ADP binding"/>
    <property type="evidence" value="ECO:0007669"/>
    <property type="project" value="InterPro"/>
</dbReference>
<evidence type="ECO:0000256" key="2">
    <source>
        <dbReference type="ARBA" id="ARBA00022614"/>
    </source>
</evidence>
<dbReference type="InterPro" id="IPR032675">
    <property type="entry name" value="LRR_dom_sf"/>
</dbReference>
<dbReference type="Gramene" id="TraesCS7B02G449900.2">
    <property type="protein sequence ID" value="TraesCS7B02G449900.2"/>
    <property type="gene ID" value="TraesCS7B02G449900"/>
</dbReference>
<name>A0A3B6SKZ2_WHEAT</name>
<sequence length="885" mass="100511">MAESAVSAVLGSAGNLAVQETIFLCGVTLQVGLLKDELMRIQAYLKDADNKWRLGNARVAILVTQIRAAAYEAQNVIEEADYMEKRNRIKKGFIGAISRYARLPTDLITLHKIGADIQRVRRKLSEIFVSAENLKIDLDNTGVVDYEFPQDNGLMNQNSEDDVVMVGFEDEHKEIVDKLVSGDNMLTAVSIVAMGGAGKTTLARKVYTSSTVRKHFEAIAWVTVSQKFKGIDLLNNIMKQIIGTTDESSDIDVTQEYEVGKKIHDFLLHKRYFVVLDDVWETDTWEQISRMVNVFPDATTGSRILLTTRKKDVANHIQMQTHVHVLKHLDDEKSWELFSSRALPSYKRSSICDVKEVEELGRKLAKKCNGLPLALAVLGAYLSKNLNSEAWSDMLLDWSSTKNGQMMRAIIARSYKDLPSHYFRSCFLYFAAFCEDSEIDVSDLIEIWIAESLIPHMLKHTPEQTARKYVTELAQRSLVQVVSRSRAHGWIETIRIHDILRDWCVEEARQDGFLNAIDNTTRVGASSSDTMISYRYSFQNITGQILQATPNAQTLVGFRLSSVSLPKLRFLRVIHIENSDLKDFCAIDGFIHLRYLRLRACRHVALPTSIGKLLNLENLDLRNTYLKEAVPMSLWHISTLRHVYLSNVFPPPSNVQQKELMTLWLDLGSIGTKYFGNGMVNFVGQMTQLTTLFLCMSLVPAEMINIFVNMPRLVDIYLTRFSVLGKLPESHHFPQSLRRLHLSADVINQDPMPILEKLPSLVVLILRGYEGRTMSCSAQGFPRLQELKLRSFSMEEWRMELGTMPKLSHLELWWCQKISELPEGLLHLSSLSVLKLYDASLISEDDNTLKELRRKACGTLLMENSYGDYACCLVYEQLTCLGIIS</sequence>
<dbReference type="SUPFAM" id="SSF52058">
    <property type="entry name" value="L domain-like"/>
    <property type="match status" value="1"/>
</dbReference>
<dbReference type="GO" id="GO:0042742">
    <property type="term" value="P:defense response to bacterium"/>
    <property type="evidence" value="ECO:0007669"/>
    <property type="project" value="UniProtKB-ARBA"/>
</dbReference>
<evidence type="ECO:0000256" key="5">
    <source>
        <dbReference type="ARBA" id="ARBA00022821"/>
    </source>
</evidence>
<dbReference type="OrthoDB" id="600370at2759"/>
<dbReference type="InterPro" id="IPR055414">
    <property type="entry name" value="LRR_R13L4/SHOC2-like"/>
</dbReference>
<evidence type="ECO:0000256" key="1">
    <source>
        <dbReference type="ARBA" id="ARBA00008894"/>
    </source>
</evidence>
<dbReference type="Pfam" id="PF23559">
    <property type="entry name" value="WHD_DRP"/>
    <property type="match status" value="1"/>
</dbReference>
<dbReference type="InterPro" id="IPR002182">
    <property type="entry name" value="NB-ARC"/>
</dbReference>
<dbReference type="InterPro" id="IPR058922">
    <property type="entry name" value="WHD_DRP"/>
</dbReference>
<gene>
    <name evidence="11" type="primary">LOC123161675</name>
</gene>
<dbReference type="FunFam" id="1.10.10.10:FF:000322">
    <property type="entry name" value="Probable disease resistance protein At1g63360"/>
    <property type="match status" value="1"/>
</dbReference>
<keyword evidence="3" id="KW-0677">Repeat</keyword>
<dbReference type="PANTHER" id="PTHR23155:SF968">
    <property type="entry name" value="NB-ARC DOMAIN CONTAINING PROTEIN, EXPRESSED"/>
    <property type="match status" value="1"/>
</dbReference>
<dbReference type="AlphaFoldDB" id="A0A3B6SKZ2"/>
<dbReference type="Gene3D" id="1.10.10.10">
    <property type="entry name" value="Winged helix-like DNA-binding domain superfamily/Winged helix DNA-binding domain"/>
    <property type="match status" value="1"/>
</dbReference>
<dbReference type="PRINTS" id="PR00364">
    <property type="entry name" value="DISEASERSIST"/>
</dbReference>
<dbReference type="CDD" id="cd14798">
    <property type="entry name" value="RX-CC_like"/>
    <property type="match status" value="1"/>
</dbReference>
<evidence type="ECO:0000259" key="7">
    <source>
        <dbReference type="Pfam" id="PF00931"/>
    </source>
</evidence>
<dbReference type="Pfam" id="PF23598">
    <property type="entry name" value="LRR_14"/>
    <property type="match status" value="2"/>
</dbReference>
<dbReference type="Gene3D" id="3.40.50.300">
    <property type="entry name" value="P-loop containing nucleotide triphosphate hydrolases"/>
    <property type="match status" value="1"/>
</dbReference>
<dbReference type="SMR" id="A0A3B6SKZ2"/>
<dbReference type="SUPFAM" id="SSF52540">
    <property type="entry name" value="P-loop containing nucleoside triphosphate hydrolases"/>
    <property type="match status" value="1"/>
</dbReference>
<dbReference type="InterPro" id="IPR042197">
    <property type="entry name" value="Apaf_helical"/>
</dbReference>
<dbReference type="Proteomes" id="UP000019116">
    <property type="component" value="Chromosome 7B"/>
</dbReference>
<accession>A0A3B6SKZ2</accession>
<dbReference type="Pfam" id="PF00931">
    <property type="entry name" value="NB-ARC"/>
    <property type="match status" value="1"/>
</dbReference>
<dbReference type="Gramene" id="TraesCS7B03G1212700.1">
    <property type="protein sequence ID" value="TraesCS7B03G1212700.1.CDS"/>
    <property type="gene ID" value="TraesCS7B03G1212700"/>
</dbReference>
<keyword evidence="6" id="KW-0175">Coiled coil</keyword>
<evidence type="ECO:0000256" key="4">
    <source>
        <dbReference type="ARBA" id="ARBA00022741"/>
    </source>
</evidence>
<evidence type="ECO:0000259" key="10">
    <source>
        <dbReference type="Pfam" id="PF23598"/>
    </source>
</evidence>
<evidence type="ECO:0000259" key="8">
    <source>
        <dbReference type="Pfam" id="PF18052"/>
    </source>
</evidence>
<reference evidence="11" key="1">
    <citation type="submission" date="2018-08" db="EMBL/GenBank/DDBJ databases">
        <authorList>
            <person name="Rossello M."/>
        </authorList>
    </citation>
    <scope>NUCLEOTIDE SEQUENCE [LARGE SCALE GENOMIC DNA]</scope>
    <source>
        <strain evidence="11">cv. Chinese Spring</strain>
    </source>
</reference>